<evidence type="ECO:0000256" key="4">
    <source>
        <dbReference type="ARBA" id="ARBA00022824"/>
    </source>
</evidence>
<evidence type="ECO:0000256" key="5">
    <source>
        <dbReference type="ARBA" id="ARBA00023128"/>
    </source>
</evidence>
<sequence>MSYPRPISYVDDPQELTPNATFPGERPEFGLVELASGHDSIVDIIAIHGLDGHCEKSWTAENGVLWLRDLLPVDIPRARIFTYGYDAYTRGREQVTDHSLYDHAQNLISHLANKRRSTGTEDRPIIFVAHSFGGNVLKYALIHAHSASKHHNLHHKAVELSTFGILFLGTPHQGSDNVDLAMIILGIQSVYSETSVALLSDLRSHSKGLQQQLAQYTSIAGNYETRFFYEAYPTRLFHGISQLLVPKSSAIVPGMVNAEANILYKDHVGMTKFKHAGDGDLQTLSLHLSWMVQAAPQKVEERWERYKRHEELNLATSPRKNICALPVFPYHSGQSAFVGRIELMDQIHTQFSQHHRVILNGTGGIGTSRIAAEYIYAHRRDYEIVFWVNAETLESIRSGYVDIAQQLVDCIFKTSGRSDPNSGATYKSVAHDLGLDGLVDSNGIVSSWVGDMERIVITVRGLLSHDSSGKWLMVLDNADNLNSVPFDNLIPMGSSGNVLLTSQSMESHRLGTVIEIPPMNDIDGLRLLLQEAHVADDYDQVAASEVVRKLGGLPLAITQAGAYISALRVPFREYIEQYDSQWNQLVSEKPSLAQWEGNKSIITTWEMSFRLIESRHPYAANLALLCAFLGNEDIPSYFFRRSLEPRYDIAWEIARSQRGFVEPPPYFPPREPDSFDKALRHLVSFSLAQPIFDHDRFRFHPLIHVWTRERMTQRQRCWMVLNSARLVVDVLGNVNGQRMTHMSKQQATPHIRAVARNVMKDGLPGYHHKADRSIFYTVDDLGALCHDVTLYDDARKLRFASLQWRETFWGARDPMFRGMDDLEAEETFFPCRFQYDQGEELFKSAVEDCKNNPWGFGRGILEARAIDSMSYVHDGELEYLLQRLAEVFYVDAWREHHLTGLAMVATLGALSMYEHRFEESEILLRCVTTHLSEDTRDHFHFLVAVANLGRLWTQPCRPEDPQMSICPNDMINPGSIEHSGAEFVARAKVEDAAKLLRKVPECSYPFSGSTSEILEALPNILMILGSFEEPEKYLQISAEQLKLSLGPHHWKTTLCFSVLGKTMVNRGAYKEAEYALKHAIKGYERSFGPNSLWTLQSVSDLGKVLMELGRIDEAVPLLRRVMEGWEQIRGFEHSLTIASVKDLGIALAKLGKYEEGEELLRRAVESYSLKDDKKGVLACIRILGRILEDHSNVR</sequence>
<name>A0A0C3F6D3_PILCF</name>
<dbReference type="InParanoid" id="A0A0C3F6D3"/>
<evidence type="ECO:0000313" key="7">
    <source>
        <dbReference type="EMBL" id="KIM75579.1"/>
    </source>
</evidence>
<keyword evidence="5" id="KW-0496">Mitochondrion</keyword>
<dbReference type="Pfam" id="PF13424">
    <property type="entry name" value="TPR_12"/>
    <property type="match status" value="1"/>
</dbReference>
<keyword evidence="4" id="KW-0256">Endoplasmic reticulum</keyword>
<dbReference type="Gene3D" id="1.25.40.10">
    <property type="entry name" value="Tetratricopeptide repeat domain"/>
    <property type="match status" value="1"/>
</dbReference>
<organism evidence="7 8">
    <name type="scientific">Piloderma croceum (strain F 1598)</name>
    <dbReference type="NCBI Taxonomy" id="765440"/>
    <lineage>
        <taxon>Eukaryota</taxon>
        <taxon>Fungi</taxon>
        <taxon>Dikarya</taxon>
        <taxon>Basidiomycota</taxon>
        <taxon>Agaricomycotina</taxon>
        <taxon>Agaricomycetes</taxon>
        <taxon>Agaricomycetidae</taxon>
        <taxon>Atheliales</taxon>
        <taxon>Atheliaceae</taxon>
        <taxon>Piloderma</taxon>
    </lineage>
</organism>
<dbReference type="EMBL" id="KN833045">
    <property type="protein sequence ID" value="KIM75579.1"/>
    <property type="molecule type" value="Genomic_DNA"/>
</dbReference>
<dbReference type="SUPFAM" id="SSF53474">
    <property type="entry name" value="alpha/beta-Hydrolases"/>
    <property type="match status" value="1"/>
</dbReference>
<dbReference type="GO" id="GO:0016020">
    <property type="term" value="C:membrane"/>
    <property type="evidence" value="ECO:0007669"/>
    <property type="project" value="UniProtKB-SubCell"/>
</dbReference>
<dbReference type="InterPro" id="IPR027417">
    <property type="entry name" value="P-loop_NTPase"/>
</dbReference>
<dbReference type="PANTHER" id="PTHR48182:SF2">
    <property type="entry name" value="PROTEIN SERAC1"/>
    <property type="match status" value="1"/>
</dbReference>
<evidence type="ECO:0000313" key="8">
    <source>
        <dbReference type="Proteomes" id="UP000054166"/>
    </source>
</evidence>
<dbReference type="PANTHER" id="PTHR48182">
    <property type="entry name" value="PROTEIN SERAC1"/>
    <property type="match status" value="1"/>
</dbReference>
<protein>
    <submittedName>
        <fullName evidence="7">Uncharacterized protein</fullName>
    </submittedName>
</protein>
<dbReference type="GO" id="GO:0005783">
    <property type="term" value="C:endoplasmic reticulum"/>
    <property type="evidence" value="ECO:0007669"/>
    <property type="project" value="UniProtKB-SubCell"/>
</dbReference>
<dbReference type="InterPro" id="IPR011990">
    <property type="entry name" value="TPR-like_helical_dom_sf"/>
</dbReference>
<reference evidence="8" key="2">
    <citation type="submission" date="2015-01" db="EMBL/GenBank/DDBJ databases">
        <title>Evolutionary Origins and Diversification of the Mycorrhizal Mutualists.</title>
        <authorList>
            <consortium name="DOE Joint Genome Institute"/>
            <consortium name="Mycorrhizal Genomics Consortium"/>
            <person name="Kohler A."/>
            <person name="Kuo A."/>
            <person name="Nagy L.G."/>
            <person name="Floudas D."/>
            <person name="Copeland A."/>
            <person name="Barry K.W."/>
            <person name="Cichocki N."/>
            <person name="Veneault-Fourrey C."/>
            <person name="LaButti K."/>
            <person name="Lindquist E.A."/>
            <person name="Lipzen A."/>
            <person name="Lundell T."/>
            <person name="Morin E."/>
            <person name="Murat C."/>
            <person name="Riley R."/>
            <person name="Ohm R."/>
            <person name="Sun H."/>
            <person name="Tunlid A."/>
            <person name="Henrissat B."/>
            <person name="Grigoriev I.V."/>
            <person name="Hibbett D.S."/>
            <person name="Martin F."/>
        </authorList>
    </citation>
    <scope>NUCLEOTIDE SEQUENCE [LARGE SCALE GENOMIC DNA]</scope>
    <source>
        <strain evidence="8">F 1598</strain>
    </source>
</reference>
<keyword evidence="8" id="KW-1185">Reference proteome</keyword>
<evidence type="ECO:0000256" key="2">
    <source>
        <dbReference type="ARBA" id="ARBA00004240"/>
    </source>
</evidence>
<evidence type="ECO:0000256" key="3">
    <source>
        <dbReference type="ARBA" id="ARBA00004370"/>
    </source>
</evidence>
<dbReference type="Pfam" id="PF13374">
    <property type="entry name" value="TPR_10"/>
    <property type="match status" value="1"/>
</dbReference>
<dbReference type="InterPro" id="IPR029058">
    <property type="entry name" value="AB_hydrolase_fold"/>
</dbReference>
<proteinExistence type="predicted"/>
<reference evidence="7 8" key="1">
    <citation type="submission" date="2014-04" db="EMBL/GenBank/DDBJ databases">
        <authorList>
            <consortium name="DOE Joint Genome Institute"/>
            <person name="Kuo A."/>
            <person name="Tarkka M."/>
            <person name="Buscot F."/>
            <person name="Kohler A."/>
            <person name="Nagy L.G."/>
            <person name="Floudas D."/>
            <person name="Copeland A."/>
            <person name="Barry K.W."/>
            <person name="Cichocki N."/>
            <person name="Veneault-Fourrey C."/>
            <person name="LaButti K."/>
            <person name="Lindquist E.A."/>
            <person name="Lipzen A."/>
            <person name="Lundell T."/>
            <person name="Morin E."/>
            <person name="Murat C."/>
            <person name="Sun H."/>
            <person name="Tunlid A."/>
            <person name="Henrissat B."/>
            <person name="Grigoriev I.V."/>
            <person name="Hibbett D.S."/>
            <person name="Martin F."/>
            <person name="Nordberg H.P."/>
            <person name="Cantor M.N."/>
            <person name="Hua S.X."/>
        </authorList>
    </citation>
    <scope>NUCLEOTIDE SEQUENCE [LARGE SCALE GENOMIC DNA]</scope>
    <source>
        <strain evidence="7 8">F 1598</strain>
    </source>
</reference>
<dbReference type="Gene3D" id="3.40.50.1820">
    <property type="entry name" value="alpha/beta hydrolase"/>
    <property type="match status" value="1"/>
</dbReference>
<dbReference type="GO" id="GO:0005739">
    <property type="term" value="C:mitochondrion"/>
    <property type="evidence" value="ECO:0007669"/>
    <property type="project" value="UniProtKB-SubCell"/>
</dbReference>
<dbReference type="SUPFAM" id="SSF48452">
    <property type="entry name" value="TPR-like"/>
    <property type="match status" value="1"/>
</dbReference>
<dbReference type="InterPro" id="IPR052374">
    <property type="entry name" value="SERAC1"/>
</dbReference>
<dbReference type="HOGENOM" id="CLU_000288_125_13_1"/>
<comment type="subcellular location">
    <subcellularLocation>
        <location evidence="2">Endoplasmic reticulum</location>
    </subcellularLocation>
    <subcellularLocation>
        <location evidence="3">Membrane</location>
    </subcellularLocation>
    <subcellularLocation>
        <location evidence="1">Mitochondrion</location>
    </subcellularLocation>
</comment>
<dbReference type="Proteomes" id="UP000054166">
    <property type="component" value="Unassembled WGS sequence"/>
</dbReference>
<keyword evidence="6" id="KW-0472">Membrane</keyword>
<accession>A0A0C3F6D3</accession>
<dbReference type="OrthoDB" id="4487085at2759"/>
<dbReference type="SUPFAM" id="SSF52540">
    <property type="entry name" value="P-loop containing nucleoside triphosphate hydrolases"/>
    <property type="match status" value="1"/>
</dbReference>
<evidence type="ECO:0000256" key="1">
    <source>
        <dbReference type="ARBA" id="ARBA00004173"/>
    </source>
</evidence>
<dbReference type="Gene3D" id="3.40.50.300">
    <property type="entry name" value="P-loop containing nucleotide triphosphate hydrolases"/>
    <property type="match status" value="1"/>
</dbReference>
<gene>
    <name evidence="7" type="ORF">PILCRDRAFT_670138</name>
</gene>
<dbReference type="AlphaFoldDB" id="A0A0C3F6D3"/>
<evidence type="ECO:0000256" key="6">
    <source>
        <dbReference type="ARBA" id="ARBA00023136"/>
    </source>
</evidence>